<protein>
    <recommendedName>
        <fullName evidence="2">GPR180-like N-terminal domain-containing protein</fullName>
    </recommendedName>
</protein>
<gene>
    <name evidence="3" type="ORF">A3Q56_01814</name>
</gene>
<feature type="domain" description="GPR180-like N-terminal" evidence="2">
    <location>
        <begin position="25"/>
        <end position="156"/>
    </location>
</feature>
<evidence type="ECO:0000256" key="1">
    <source>
        <dbReference type="SAM" id="SignalP"/>
    </source>
</evidence>
<dbReference type="Proteomes" id="UP000078046">
    <property type="component" value="Unassembled WGS sequence"/>
</dbReference>
<evidence type="ECO:0000313" key="4">
    <source>
        <dbReference type="Proteomes" id="UP000078046"/>
    </source>
</evidence>
<keyword evidence="1" id="KW-0732">Signal</keyword>
<name>A0A177B858_9BILA</name>
<dbReference type="InterPro" id="IPR053880">
    <property type="entry name" value="GPR180-like_N"/>
</dbReference>
<dbReference type="EMBL" id="LWCA01000147">
    <property type="protein sequence ID" value="OAF70446.1"/>
    <property type="molecule type" value="Genomic_DNA"/>
</dbReference>
<evidence type="ECO:0000313" key="3">
    <source>
        <dbReference type="EMBL" id="OAF70446.1"/>
    </source>
</evidence>
<dbReference type="AlphaFoldDB" id="A0A177B858"/>
<reference evidence="3 4" key="1">
    <citation type="submission" date="2016-04" db="EMBL/GenBank/DDBJ databases">
        <title>The genome of Intoshia linei affirms orthonectids as highly simplified spiralians.</title>
        <authorList>
            <person name="Mikhailov K.V."/>
            <person name="Slusarev G.S."/>
            <person name="Nikitin M.A."/>
            <person name="Logacheva M.D."/>
            <person name="Penin A."/>
            <person name="Aleoshin V."/>
            <person name="Panchin Y.V."/>
        </authorList>
    </citation>
    <scope>NUCLEOTIDE SEQUENCE [LARGE SCALE GENOMIC DNA]</scope>
    <source>
        <strain evidence="3">Intl2013</strain>
        <tissue evidence="3">Whole animal</tissue>
    </source>
</reference>
<proteinExistence type="predicted"/>
<feature type="signal peptide" evidence="1">
    <location>
        <begin position="1"/>
        <end position="16"/>
    </location>
</feature>
<accession>A0A177B858</accession>
<feature type="domain" description="GPR180-like N-terminal" evidence="2">
    <location>
        <begin position="218"/>
        <end position="341"/>
    </location>
</feature>
<keyword evidence="4" id="KW-1185">Reference proteome</keyword>
<organism evidence="3 4">
    <name type="scientific">Intoshia linei</name>
    <dbReference type="NCBI Taxonomy" id="1819745"/>
    <lineage>
        <taxon>Eukaryota</taxon>
        <taxon>Metazoa</taxon>
        <taxon>Spiralia</taxon>
        <taxon>Lophotrochozoa</taxon>
        <taxon>Mesozoa</taxon>
        <taxon>Orthonectida</taxon>
        <taxon>Rhopaluridae</taxon>
        <taxon>Intoshia</taxon>
    </lineage>
</organism>
<comment type="caution">
    <text evidence="3">The sequence shown here is derived from an EMBL/GenBank/DDBJ whole genome shotgun (WGS) entry which is preliminary data.</text>
</comment>
<evidence type="ECO:0000259" key="2">
    <source>
        <dbReference type="Pfam" id="PF21892"/>
    </source>
</evidence>
<feature type="chain" id="PRO_5008056887" description="GPR180-like N-terminal domain-containing protein" evidence="1">
    <location>
        <begin position="17"/>
        <end position="376"/>
    </location>
</feature>
<sequence>MNYIAIFLLLFYCVAPRKFSSCILRGYVHTRDQIKFDIANVTLRANTHITWKISYPISLKHPYLLFYTEEMWAALRSINMNCWNSVDLAQPVTDNRLILSPQYTWSGCLQVIKAGRYYIECNGSKTLKFENNVQLPNRIYLGFAHCSSSIGLEITYLFKIASENLICTPPFTNHDENLFDTKNCNHELPPKFVITTSSNAKKRNANYLQCSYHGTINYTSSNWFGFMYNFTIKRGAVFNYSLYFPESFQSQSIVFYKTSDIIKISNQNNCWPKLGIISTTSVAEQTISLSAHDTINGCKLTLDSNKKSLVHCSGSRILPWDDKIHVALANCISDKGLMLDYKFHVDNVVDSKCSCGCKINTMVLAIFLITFAIFNV</sequence>
<dbReference type="Pfam" id="PF21892">
    <property type="entry name" value="TMEM145_N"/>
    <property type="match status" value="2"/>
</dbReference>